<dbReference type="EMBL" id="AP011311">
    <property type="protein sequence ID" value="BAV70838.1"/>
    <property type="molecule type" value="Genomic_DNA"/>
</dbReference>
<evidence type="ECO:0000313" key="16">
    <source>
        <dbReference type="EMBL" id="BAV70838.1"/>
    </source>
</evidence>
<dbReference type="InterPro" id="IPR050635">
    <property type="entry name" value="ATPase_protein_8"/>
</dbReference>
<evidence type="ECO:0000256" key="9">
    <source>
        <dbReference type="ARBA" id="ARBA00023128"/>
    </source>
</evidence>
<dbReference type="PANTHER" id="PTHR39937">
    <property type="entry name" value="ATP SYNTHASE PROTEIN 8"/>
    <property type="match status" value="1"/>
</dbReference>
<evidence type="ECO:0000256" key="1">
    <source>
        <dbReference type="ARBA" id="ARBA00004304"/>
    </source>
</evidence>
<feature type="transmembrane region" description="Helical" evidence="15">
    <location>
        <begin position="12"/>
        <end position="30"/>
    </location>
</feature>
<evidence type="ECO:0000256" key="12">
    <source>
        <dbReference type="ARBA" id="ARBA00053067"/>
    </source>
</evidence>
<keyword evidence="8 14" id="KW-0406">Ion transport</keyword>
<evidence type="ECO:0000256" key="7">
    <source>
        <dbReference type="ARBA" id="ARBA00022989"/>
    </source>
</evidence>
<reference evidence="16" key="1">
    <citation type="submission" date="2009-05" db="EMBL/GenBank/DDBJ databases">
        <title>Whole mitochondrial genome sequences in Cypriniformes.</title>
        <authorList>
            <person name="Miya M."/>
        </authorList>
    </citation>
    <scope>NUCLEOTIDE SEQUENCE</scope>
    <source>
        <strain evidence="16">CBM ZF 11753</strain>
    </source>
</reference>
<accession>A0A1E1FK06</accession>
<gene>
    <name evidence="16" type="primary">ATPase 8</name>
</gene>
<dbReference type="GO" id="GO:0031966">
    <property type="term" value="C:mitochondrial membrane"/>
    <property type="evidence" value="ECO:0007669"/>
    <property type="project" value="UniProtKB-SubCell"/>
</dbReference>
<comment type="similarity">
    <text evidence="2 14">Belongs to the ATPase protein 8 family.</text>
</comment>
<proteinExistence type="inferred from homology"/>
<evidence type="ECO:0000256" key="6">
    <source>
        <dbReference type="ARBA" id="ARBA00022781"/>
    </source>
</evidence>
<evidence type="ECO:0000256" key="5">
    <source>
        <dbReference type="ARBA" id="ARBA00022692"/>
    </source>
</evidence>
<evidence type="ECO:0000256" key="13">
    <source>
        <dbReference type="ARBA" id="ARBA00064647"/>
    </source>
</evidence>
<keyword evidence="6 14" id="KW-0375">Hydrogen ion transport</keyword>
<evidence type="ECO:0000256" key="3">
    <source>
        <dbReference type="ARBA" id="ARBA00022448"/>
    </source>
</evidence>
<sequence length="54" mass="6384">MPQLNPDPWFAILLLSWMTFLIIIPAKILTHSLPNEPAPMNTEEYKVDSWTWSW</sequence>
<comment type="subcellular location">
    <subcellularLocation>
        <location evidence="1 14">Mitochondrion membrane</location>
        <topology evidence="1 14">Single-pass membrane protein</topology>
    </subcellularLocation>
</comment>
<evidence type="ECO:0000256" key="14">
    <source>
        <dbReference type="RuleBase" id="RU003661"/>
    </source>
</evidence>
<keyword evidence="9 14" id="KW-0496">Mitochondrion</keyword>
<keyword evidence="4 14" id="KW-0138">CF(0)</keyword>
<evidence type="ECO:0000256" key="4">
    <source>
        <dbReference type="ARBA" id="ARBA00022547"/>
    </source>
</evidence>
<keyword evidence="10 15" id="KW-0472">Membrane</keyword>
<dbReference type="GO" id="GO:0045259">
    <property type="term" value="C:proton-transporting ATP synthase complex"/>
    <property type="evidence" value="ECO:0007669"/>
    <property type="project" value="UniProtKB-KW"/>
</dbReference>
<evidence type="ECO:0000256" key="2">
    <source>
        <dbReference type="ARBA" id="ARBA00008892"/>
    </source>
</evidence>
<protein>
    <recommendedName>
        <fullName evidence="14">ATP synthase complex subunit 8</fullName>
    </recommendedName>
</protein>
<dbReference type="InterPro" id="IPR001421">
    <property type="entry name" value="ATP8_metazoa"/>
</dbReference>
<evidence type="ECO:0000256" key="8">
    <source>
        <dbReference type="ARBA" id="ARBA00023065"/>
    </source>
</evidence>
<dbReference type="Pfam" id="PF00895">
    <property type="entry name" value="ATP-synt_8"/>
    <property type="match status" value="1"/>
</dbReference>
<dbReference type="GO" id="GO:0015078">
    <property type="term" value="F:proton transmembrane transporter activity"/>
    <property type="evidence" value="ECO:0007669"/>
    <property type="project" value="InterPro"/>
</dbReference>
<name>A0A1E1FK06_9TELE</name>
<organism evidence="16">
    <name type="scientific">Chagunius baileyi</name>
    <dbReference type="NCBI Taxonomy" id="643437"/>
    <lineage>
        <taxon>Eukaryota</taxon>
        <taxon>Metazoa</taxon>
        <taxon>Chordata</taxon>
        <taxon>Craniata</taxon>
        <taxon>Vertebrata</taxon>
        <taxon>Euteleostomi</taxon>
        <taxon>Actinopterygii</taxon>
        <taxon>Neopterygii</taxon>
        <taxon>Teleostei</taxon>
        <taxon>Ostariophysi</taxon>
        <taxon>Cypriniformes</taxon>
        <taxon>Cyprinidae</taxon>
        <taxon>Cyprinidae incertae sedis</taxon>
        <taxon>Chagunius</taxon>
    </lineage>
</organism>
<keyword evidence="5 14" id="KW-0812">Transmembrane</keyword>
<dbReference type="GO" id="GO:0015986">
    <property type="term" value="P:proton motive force-driven ATP synthesis"/>
    <property type="evidence" value="ECO:0007669"/>
    <property type="project" value="InterPro"/>
</dbReference>
<geneLocation type="mitochondrion" evidence="16"/>
<keyword evidence="3 14" id="KW-0813">Transport</keyword>
<dbReference type="AlphaFoldDB" id="A0A1E1FK06"/>
<evidence type="ECO:0000256" key="15">
    <source>
        <dbReference type="SAM" id="Phobius"/>
    </source>
</evidence>
<comment type="function">
    <text evidence="12">Subunit 8, of the mitochondrial membrane ATP synthase complex (F(1)F(0) ATP synthase or Complex V) that produces ATP from ADP in the presence of a proton gradient across the membrane which is generated by electron transport complexes of the respiratory chain. ATP synthase complex consist of a soluble F(1) head domain - the catalytic core - and a membrane F(1) domain - the membrane proton channel. These two domains are linked by a central stalk rotating inside the F(1) region and a stationary peripheral stalk. During catalysis, ATP synthesis in the catalytic domain of F(1) is coupled via a rotary mechanism of the central stalk subunits to proton translocation. In vivo, can only synthesize ATP although its ATP hydrolase activity can be activated artificially in vitro. Part of the complex F(0) domain.</text>
</comment>
<keyword evidence="11" id="KW-0066">ATP synthesis</keyword>
<dbReference type="PANTHER" id="PTHR39937:SF1">
    <property type="entry name" value="ATP SYNTHASE PROTEIN 8"/>
    <property type="match status" value="1"/>
</dbReference>
<keyword evidence="7 15" id="KW-1133">Transmembrane helix</keyword>
<evidence type="ECO:0000256" key="10">
    <source>
        <dbReference type="ARBA" id="ARBA00023136"/>
    </source>
</evidence>
<comment type="subunit">
    <text evidence="13">Component of the ATP synthase complex composed at least of ATP5F1A/subunit alpha, ATP5F1B/subunit beta, ATP5MC1/subunit c (homooctomer), MT-ATP6/subunit a, MT-ATP8/subunit 8, ATP5ME/subunit e, ATP5MF/subunit f, ATP5MG/subunit g, ATP5MK/subunit k, ATP5MJ/subunit j, ATP5F1C/subunit gamma, ATP5F1D/subunit delta, ATP5F1E/subunit epsilon, ATP5PF/subunit F6, ATP5PB/subunit b, ATP5PD/subunit d, ATP5PO/subunit OSCP. ATP synthase complex consists of a soluble F(1) head domain (subunits alpha(3) and beta(3)) - the catalytic core - and a membrane F(0) domain - the membrane proton channel (subunits c, a, 8, e, f, g, k and j). These two domains are linked by a central stalk (subunits gamma, delta, and epsilon) rotating inside the F1 region and a stationary peripheral stalk (subunits F6, b, d, and OSCP).</text>
</comment>
<evidence type="ECO:0000256" key="11">
    <source>
        <dbReference type="ARBA" id="ARBA00023310"/>
    </source>
</evidence>